<comment type="caution">
    <text evidence="7">The sequence shown here is derived from an EMBL/GenBank/DDBJ whole genome shotgun (WGS) entry which is preliminary data.</text>
</comment>
<comment type="cofactor">
    <cofactor evidence="1">
        <name>Zn(2+)</name>
        <dbReference type="ChEBI" id="CHEBI:29105"/>
    </cofactor>
</comment>
<dbReference type="PIRSF" id="PIRSF006157">
    <property type="entry name" value="Doxgns_DODA"/>
    <property type="match status" value="1"/>
</dbReference>
<dbReference type="GO" id="GO:0008270">
    <property type="term" value="F:zinc ion binding"/>
    <property type="evidence" value="ECO:0007669"/>
    <property type="project" value="InterPro"/>
</dbReference>
<dbReference type="EMBL" id="SMYL01000001">
    <property type="protein sequence ID" value="TDK68515.1"/>
    <property type="molecule type" value="Genomic_DNA"/>
</dbReference>
<proteinExistence type="inferred from homology"/>
<keyword evidence="7" id="KW-0223">Dioxygenase</keyword>
<protein>
    <submittedName>
        <fullName evidence="7">Dioxygenase</fullName>
    </submittedName>
</protein>
<dbReference type="GO" id="GO:0016702">
    <property type="term" value="F:oxidoreductase activity, acting on single donors with incorporation of molecular oxygen, incorporation of two atoms of oxygen"/>
    <property type="evidence" value="ECO:0007669"/>
    <property type="project" value="UniProtKB-ARBA"/>
</dbReference>
<keyword evidence="4" id="KW-0862">Zinc</keyword>
<dbReference type="Gene3D" id="3.40.830.10">
    <property type="entry name" value="LigB-like"/>
    <property type="match status" value="1"/>
</dbReference>
<dbReference type="RefSeq" id="WP_133325243.1">
    <property type="nucleotide sequence ID" value="NZ_SMYL01000001.1"/>
</dbReference>
<feature type="domain" description="Extradiol ring-cleavage dioxygenase class III enzyme subunit B" evidence="6">
    <location>
        <begin position="25"/>
        <end position="249"/>
    </location>
</feature>
<evidence type="ECO:0000256" key="1">
    <source>
        <dbReference type="ARBA" id="ARBA00001947"/>
    </source>
</evidence>
<accession>A0A4R5W884</accession>
<dbReference type="OrthoDB" id="9790889at2"/>
<dbReference type="Proteomes" id="UP000294829">
    <property type="component" value="Unassembled WGS sequence"/>
</dbReference>
<evidence type="ECO:0000256" key="3">
    <source>
        <dbReference type="ARBA" id="ARBA00022723"/>
    </source>
</evidence>
<evidence type="ECO:0000259" key="6">
    <source>
        <dbReference type="Pfam" id="PF02900"/>
    </source>
</evidence>
<sequence>MKLPTYFISHGGGPWPFMKQEYGNAYAKLEASLQDIPRQLGVTPQALLVISAHWEEPEFTLMSSSAPGMIYDYGGFPDYTYRISYPAPGSPELAQQVQQLLQDAGIAAGMDAQRGFDHGMYSAIYPVYPKADVPIVQLSLKVGLDPTEHIALGRALAPLREQGVVIIGSGLSFHNLRQFGPAGYAASAQFDAWLHSSLIQADTAARTAQIANWSAAPAAHAAHPREEHLLPLMVALGAAEDDAASCVYHEKTFMGGLTVSSFRFG</sequence>
<evidence type="ECO:0000256" key="2">
    <source>
        <dbReference type="ARBA" id="ARBA00007581"/>
    </source>
</evidence>
<name>A0A4R5W884_9BURK</name>
<dbReference type="CDD" id="cd07363">
    <property type="entry name" value="45_DOPA_Dioxygenase"/>
    <property type="match status" value="1"/>
</dbReference>
<dbReference type="InterPro" id="IPR014436">
    <property type="entry name" value="Extradiol_dOase_DODA"/>
</dbReference>
<dbReference type="SUPFAM" id="SSF53213">
    <property type="entry name" value="LigB-like"/>
    <property type="match status" value="1"/>
</dbReference>
<keyword evidence="3" id="KW-0479">Metal-binding</keyword>
<evidence type="ECO:0000313" key="8">
    <source>
        <dbReference type="Proteomes" id="UP000294829"/>
    </source>
</evidence>
<comment type="similarity">
    <text evidence="2">Belongs to the DODA-type extradiol aromatic ring-opening dioxygenase family.</text>
</comment>
<evidence type="ECO:0000256" key="4">
    <source>
        <dbReference type="ARBA" id="ARBA00022833"/>
    </source>
</evidence>
<gene>
    <name evidence="7" type="ORF">E2I14_02955</name>
</gene>
<dbReference type="AlphaFoldDB" id="A0A4R5W884"/>
<reference evidence="7 8" key="1">
    <citation type="submission" date="2019-03" db="EMBL/GenBank/DDBJ databases">
        <title>Sapientia aquatica gen. nov., sp. nov., isolated from a crater lake.</title>
        <authorList>
            <person name="Felfoldi T."/>
            <person name="Szabo A."/>
            <person name="Toth E."/>
            <person name="Schumann P."/>
            <person name="Keki Z."/>
            <person name="Marialigeti K."/>
            <person name="Mathe I."/>
        </authorList>
    </citation>
    <scope>NUCLEOTIDE SEQUENCE [LARGE SCALE GENOMIC DNA]</scope>
    <source>
        <strain evidence="7 8">SA-152</strain>
    </source>
</reference>
<evidence type="ECO:0000313" key="7">
    <source>
        <dbReference type="EMBL" id="TDK68515.1"/>
    </source>
</evidence>
<evidence type="ECO:0000256" key="5">
    <source>
        <dbReference type="ARBA" id="ARBA00023002"/>
    </source>
</evidence>
<dbReference type="InterPro" id="IPR004183">
    <property type="entry name" value="Xdiol_dOase_suB"/>
</dbReference>
<dbReference type="GO" id="GO:0008198">
    <property type="term" value="F:ferrous iron binding"/>
    <property type="evidence" value="ECO:0007669"/>
    <property type="project" value="InterPro"/>
</dbReference>
<dbReference type="Pfam" id="PF02900">
    <property type="entry name" value="LigB"/>
    <property type="match status" value="1"/>
</dbReference>
<dbReference type="PANTHER" id="PTHR30096">
    <property type="entry name" value="4,5-DOPA DIOXYGENASE EXTRADIOL-LIKE PROTEIN"/>
    <property type="match status" value="1"/>
</dbReference>
<organism evidence="7 8">
    <name type="scientific">Sapientia aquatica</name>
    <dbReference type="NCBI Taxonomy" id="1549640"/>
    <lineage>
        <taxon>Bacteria</taxon>
        <taxon>Pseudomonadati</taxon>
        <taxon>Pseudomonadota</taxon>
        <taxon>Betaproteobacteria</taxon>
        <taxon>Burkholderiales</taxon>
        <taxon>Oxalobacteraceae</taxon>
        <taxon>Sapientia</taxon>
    </lineage>
</organism>
<dbReference type="PANTHER" id="PTHR30096:SF0">
    <property type="entry name" value="4,5-DOPA DIOXYGENASE EXTRADIOL-LIKE PROTEIN"/>
    <property type="match status" value="1"/>
</dbReference>
<keyword evidence="8" id="KW-1185">Reference proteome</keyword>
<keyword evidence="5" id="KW-0560">Oxidoreductase</keyword>